<reference evidence="8" key="1">
    <citation type="journal article" date="2020" name="mSystems">
        <title>Genome- and Community-Level Interaction Insights into Carbon Utilization and Element Cycling Functions of Hydrothermarchaeota in Hydrothermal Sediment.</title>
        <authorList>
            <person name="Zhou Z."/>
            <person name="Liu Y."/>
            <person name="Xu W."/>
            <person name="Pan J."/>
            <person name="Luo Z.H."/>
            <person name="Li M."/>
        </authorList>
    </citation>
    <scope>NUCLEOTIDE SEQUENCE [LARGE SCALE GENOMIC DNA]</scope>
    <source>
        <strain evidence="8">HyVt-76</strain>
    </source>
</reference>
<protein>
    <recommendedName>
        <fullName evidence="4">Phosphate-binding protein PstS</fullName>
    </recommendedName>
</protein>
<evidence type="ECO:0000256" key="3">
    <source>
        <dbReference type="ARBA" id="ARBA00011529"/>
    </source>
</evidence>
<dbReference type="GO" id="GO:0043190">
    <property type="term" value="C:ATP-binding cassette (ABC) transporter complex"/>
    <property type="evidence" value="ECO:0007669"/>
    <property type="project" value="InterPro"/>
</dbReference>
<accession>A0A7V5LJ46</accession>
<dbReference type="PIRSF" id="PIRSF002756">
    <property type="entry name" value="PstS"/>
    <property type="match status" value="1"/>
</dbReference>
<proteinExistence type="inferred from homology"/>
<evidence type="ECO:0000256" key="2">
    <source>
        <dbReference type="ARBA" id="ARBA00008725"/>
    </source>
</evidence>
<gene>
    <name evidence="8" type="primary">pstS</name>
    <name evidence="8" type="ORF">ENL21_02280</name>
</gene>
<feature type="non-terminal residue" evidence="8">
    <location>
        <position position="1"/>
    </location>
</feature>
<dbReference type="PANTHER" id="PTHR42996">
    <property type="entry name" value="PHOSPHATE-BINDING PROTEIN PSTS"/>
    <property type="match status" value="1"/>
</dbReference>
<comment type="subunit">
    <text evidence="3">The complex is composed of two ATP-binding proteins (PstB), two transmembrane proteins (PstC and PstA) and a solute-binding protein (PstS).</text>
</comment>
<feature type="domain" description="PBP" evidence="7">
    <location>
        <begin position="1"/>
        <end position="252"/>
    </location>
</feature>
<dbReference type="SUPFAM" id="SSF53850">
    <property type="entry name" value="Periplasmic binding protein-like II"/>
    <property type="match status" value="1"/>
</dbReference>
<dbReference type="InterPro" id="IPR024370">
    <property type="entry name" value="PBP_domain"/>
</dbReference>
<dbReference type="Proteomes" id="UP000886111">
    <property type="component" value="Unassembled WGS sequence"/>
</dbReference>
<evidence type="ECO:0000313" key="8">
    <source>
        <dbReference type="EMBL" id="HHE54580.1"/>
    </source>
</evidence>
<name>A0A7V5LJ46_CALAY</name>
<dbReference type="NCBIfam" id="TIGR00975">
    <property type="entry name" value="3a0107s03"/>
    <property type="match status" value="1"/>
</dbReference>
<evidence type="ECO:0000256" key="4">
    <source>
        <dbReference type="ARBA" id="ARBA00021889"/>
    </source>
</evidence>
<comment type="function">
    <text evidence="1">Part of the ABC transporter complex PstSACB involved in phosphate import.</text>
</comment>
<dbReference type="PANTHER" id="PTHR42996:SF1">
    <property type="entry name" value="PHOSPHATE-BINDING PROTEIN PSTS"/>
    <property type="match status" value="1"/>
</dbReference>
<dbReference type="EMBL" id="DRTD01000168">
    <property type="protein sequence ID" value="HHE54580.1"/>
    <property type="molecule type" value="Genomic_DNA"/>
</dbReference>
<keyword evidence="6" id="KW-0592">Phosphate transport</keyword>
<sequence>KINYQSIGSGGGVAQIKAKTVDFGASDAPLTPEELNESGLIQFPMVIGGVVPVVNLANIIAGSLKLSPEVLADIYLGKIKKWNDARIKQLNPGINLPNKSITVVHRADGSGTTWIFTNYLSKVSDEWKEKVGFGKAVAWPKANNVAGKGNEGVASFVKNVDGAIGYVEFAYALQNKMNYVQLKNKEGKYVKPMIESFQAAAANADWVNAPCYYLVLTDQPGANSWPITGASFILMHKKQQDKKQARTVLEFFDWCYRHGADLAVKLDYVPVPEEVYNLVEATWKKEIKANGQPVWDK</sequence>
<evidence type="ECO:0000259" key="7">
    <source>
        <dbReference type="Pfam" id="PF12849"/>
    </source>
</evidence>
<comment type="similarity">
    <text evidence="2">Belongs to the PstS family.</text>
</comment>
<dbReference type="AlphaFoldDB" id="A0A7V5LJ46"/>
<dbReference type="NCBIfam" id="NF008171">
    <property type="entry name" value="PRK10918.1"/>
    <property type="match status" value="1"/>
</dbReference>
<comment type="caution">
    <text evidence="8">The sequence shown here is derived from an EMBL/GenBank/DDBJ whole genome shotgun (WGS) entry which is preliminary data.</text>
</comment>
<organism evidence="8">
    <name type="scientific">Caldithrix abyssi</name>
    <dbReference type="NCBI Taxonomy" id="187145"/>
    <lineage>
        <taxon>Bacteria</taxon>
        <taxon>Pseudomonadati</taxon>
        <taxon>Calditrichota</taxon>
        <taxon>Calditrichia</taxon>
        <taxon>Calditrichales</taxon>
        <taxon>Calditrichaceae</taxon>
        <taxon>Caldithrix</taxon>
    </lineage>
</organism>
<dbReference type="InterPro" id="IPR050962">
    <property type="entry name" value="Phosphate-bind_PstS"/>
</dbReference>
<dbReference type="Pfam" id="PF12849">
    <property type="entry name" value="PBP_like_2"/>
    <property type="match status" value="1"/>
</dbReference>
<dbReference type="Gene3D" id="3.40.190.10">
    <property type="entry name" value="Periplasmic binding protein-like II"/>
    <property type="match status" value="2"/>
</dbReference>
<evidence type="ECO:0000256" key="6">
    <source>
        <dbReference type="ARBA" id="ARBA00022592"/>
    </source>
</evidence>
<dbReference type="CDD" id="cd13565">
    <property type="entry name" value="PBP2_PstS"/>
    <property type="match status" value="1"/>
</dbReference>
<dbReference type="InterPro" id="IPR005673">
    <property type="entry name" value="ABC_phos-bd_PstS"/>
</dbReference>
<dbReference type="GO" id="GO:0042301">
    <property type="term" value="F:phosphate ion binding"/>
    <property type="evidence" value="ECO:0007669"/>
    <property type="project" value="InterPro"/>
</dbReference>
<evidence type="ECO:0000256" key="5">
    <source>
        <dbReference type="ARBA" id="ARBA00022448"/>
    </source>
</evidence>
<evidence type="ECO:0000256" key="1">
    <source>
        <dbReference type="ARBA" id="ARBA00002841"/>
    </source>
</evidence>
<dbReference type="GO" id="GO:0035435">
    <property type="term" value="P:phosphate ion transmembrane transport"/>
    <property type="evidence" value="ECO:0007669"/>
    <property type="project" value="InterPro"/>
</dbReference>
<keyword evidence="5" id="KW-0813">Transport</keyword>